<keyword evidence="1 3" id="KW-0808">Transferase</keyword>
<name>A0A1G8YLS4_9PSED</name>
<dbReference type="NCBIfam" id="NF001415">
    <property type="entry name" value="PRK00292.1-2"/>
    <property type="match status" value="1"/>
</dbReference>
<comment type="catalytic activity">
    <reaction evidence="3">
        <text>D-glucose + ATP = D-glucose 6-phosphate + ADP + H(+)</text>
        <dbReference type="Rhea" id="RHEA:17825"/>
        <dbReference type="ChEBI" id="CHEBI:4167"/>
        <dbReference type="ChEBI" id="CHEBI:15378"/>
        <dbReference type="ChEBI" id="CHEBI:30616"/>
        <dbReference type="ChEBI" id="CHEBI:61548"/>
        <dbReference type="ChEBI" id="CHEBI:456216"/>
        <dbReference type="EC" id="2.7.1.2"/>
    </reaction>
</comment>
<dbReference type="GO" id="GO:0005536">
    <property type="term" value="F:D-glucose binding"/>
    <property type="evidence" value="ECO:0007669"/>
    <property type="project" value="InterPro"/>
</dbReference>
<reference evidence="5 6" key="1">
    <citation type="submission" date="2016-10" db="EMBL/GenBank/DDBJ databases">
        <authorList>
            <person name="de Groot N.N."/>
        </authorList>
    </citation>
    <scope>NUCLEOTIDE SEQUENCE [LARGE SCALE GENOMIC DNA]</scope>
    <source>
        <strain evidence="5 6">JCM 21544</strain>
    </source>
</reference>
<dbReference type="EMBL" id="FNFD01000004">
    <property type="protein sequence ID" value="SDK03812.1"/>
    <property type="molecule type" value="Genomic_DNA"/>
</dbReference>
<dbReference type="SUPFAM" id="SSF53067">
    <property type="entry name" value="Actin-like ATPase domain"/>
    <property type="match status" value="1"/>
</dbReference>
<comment type="subcellular location">
    <subcellularLocation>
        <location evidence="3">Cytoplasm</location>
    </subcellularLocation>
</comment>
<dbReference type="Gene3D" id="3.40.367.20">
    <property type="match status" value="1"/>
</dbReference>
<keyword evidence="6" id="KW-1185">Reference proteome</keyword>
<evidence type="ECO:0000256" key="4">
    <source>
        <dbReference type="RuleBase" id="RU004046"/>
    </source>
</evidence>
<evidence type="ECO:0000256" key="2">
    <source>
        <dbReference type="ARBA" id="ARBA00022777"/>
    </source>
</evidence>
<dbReference type="CDD" id="cd24008">
    <property type="entry name" value="ASKHA_NBD_GLK"/>
    <property type="match status" value="1"/>
</dbReference>
<dbReference type="PANTHER" id="PTHR47690:SF1">
    <property type="entry name" value="GLUCOKINASE"/>
    <property type="match status" value="1"/>
</dbReference>
<dbReference type="GO" id="GO:0006096">
    <property type="term" value="P:glycolytic process"/>
    <property type="evidence" value="ECO:0007669"/>
    <property type="project" value="UniProtKB-UniRule"/>
</dbReference>
<dbReference type="PANTHER" id="PTHR47690">
    <property type="entry name" value="GLUCOKINASE"/>
    <property type="match status" value="1"/>
</dbReference>
<comment type="similarity">
    <text evidence="3 4">Belongs to the bacterial glucokinase family.</text>
</comment>
<feature type="binding site" evidence="3">
    <location>
        <begin position="7"/>
        <end position="12"/>
    </location>
    <ligand>
        <name>ATP</name>
        <dbReference type="ChEBI" id="CHEBI:30616"/>
    </ligand>
</feature>
<dbReference type="InterPro" id="IPR043129">
    <property type="entry name" value="ATPase_NBD"/>
</dbReference>
<dbReference type="RefSeq" id="WP_084334370.1">
    <property type="nucleotide sequence ID" value="NZ_FNFD01000004.1"/>
</dbReference>
<proteinExistence type="inferred from homology"/>
<keyword evidence="3" id="KW-0324">Glycolysis</keyword>
<evidence type="ECO:0000313" key="5">
    <source>
        <dbReference type="EMBL" id="SDK03812.1"/>
    </source>
</evidence>
<dbReference type="Pfam" id="PF02685">
    <property type="entry name" value="Glucokinase"/>
    <property type="match status" value="1"/>
</dbReference>
<dbReference type="STRING" id="137658.SAMN05216186_10444"/>
<dbReference type="EC" id="2.7.1.2" evidence="3"/>
<evidence type="ECO:0000256" key="1">
    <source>
        <dbReference type="ARBA" id="ARBA00022679"/>
    </source>
</evidence>
<protein>
    <recommendedName>
        <fullName evidence="3">Glucokinase</fullName>
        <ecNumber evidence="3">2.7.1.2</ecNumber>
    </recommendedName>
    <alternativeName>
        <fullName evidence="3">Glucose kinase</fullName>
    </alternativeName>
</protein>
<evidence type="ECO:0000256" key="3">
    <source>
        <dbReference type="HAMAP-Rule" id="MF_00524"/>
    </source>
</evidence>
<dbReference type="Proteomes" id="UP000198706">
    <property type="component" value="Unassembled WGS sequence"/>
</dbReference>
<dbReference type="GO" id="GO:0005524">
    <property type="term" value="F:ATP binding"/>
    <property type="evidence" value="ECO:0007669"/>
    <property type="project" value="UniProtKB-UniRule"/>
</dbReference>
<sequence>MKLGLVGDIGGTNARFALWRDERLEAVRVLATADFPTPEQAIRAYLDEIGQAVAEVDAVCLACAGPVRGDEFRFTNNHWRLNRPDFCRQLGLSELLLINDFSAMALGMTRVLPEELVEVCQGSVDPERPRLVIGPGTGLGVGTLLPLGDDLWRALPGEGGHVDLPIGSLREAELWRHLHGIQGHVSAENILSGSGLLTLYRASCALDGRETQLSSPAEVTDAALAGDAFAVQVLEQFCCWLGRVAGNNVLTLGARGGVYIAGGMVPRFADFFLVSGFVRCFREKGFMSRYFDDIPVWLVRAEYPGLLGAGVALQQAREGRQAGLA</sequence>
<dbReference type="GO" id="GO:0005829">
    <property type="term" value="C:cytosol"/>
    <property type="evidence" value="ECO:0007669"/>
    <property type="project" value="TreeGrafter"/>
</dbReference>
<organism evidence="5 6">
    <name type="scientific">Pseudomonas indica</name>
    <dbReference type="NCBI Taxonomy" id="137658"/>
    <lineage>
        <taxon>Bacteria</taxon>
        <taxon>Pseudomonadati</taxon>
        <taxon>Pseudomonadota</taxon>
        <taxon>Gammaproteobacteria</taxon>
        <taxon>Pseudomonadales</taxon>
        <taxon>Pseudomonadaceae</taxon>
        <taxon>Pseudomonas</taxon>
    </lineage>
</organism>
<dbReference type="NCBIfam" id="TIGR00749">
    <property type="entry name" value="glk"/>
    <property type="match status" value="1"/>
</dbReference>
<accession>A0A1G8YLS4</accession>
<dbReference type="Gene3D" id="3.30.420.40">
    <property type="match status" value="1"/>
</dbReference>
<dbReference type="GO" id="GO:0004340">
    <property type="term" value="F:glucokinase activity"/>
    <property type="evidence" value="ECO:0007669"/>
    <property type="project" value="UniProtKB-UniRule"/>
</dbReference>
<evidence type="ECO:0000313" key="6">
    <source>
        <dbReference type="Proteomes" id="UP000198706"/>
    </source>
</evidence>
<dbReference type="InterPro" id="IPR050201">
    <property type="entry name" value="Bacterial_glucokinase"/>
</dbReference>
<keyword evidence="3" id="KW-0547">Nucleotide-binding</keyword>
<dbReference type="HAMAP" id="MF_00524">
    <property type="entry name" value="Glucokinase"/>
    <property type="match status" value="1"/>
</dbReference>
<keyword evidence="3" id="KW-0067">ATP-binding</keyword>
<dbReference type="InterPro" id="IPR003836">
    <property type="entry name" value="Glucokinase"/>
</dbReference>
<keyword evidence="2 3" id="KW-0418">Kinase</keyword>
<keyword evidence="3" id="KW-0963">Cytoplasm</keyword>
<dbReference type="AlphaFoldDB" id="A0A1G8YLS4"/>
<gene>
    <name evidence="3" type="primary">glk</name>
    <name evidence="5" type="ORF">SAMN05216186_10444</name>
</gene>